<dbReference type="Proteomes" id="UP000704712">
    <property type="component" value="Unassembled WGS sequence"/>
</dbReference>
<dbReference type="EMBL" id="JAACNO010003072">
    <property type="protein sequence ID" value="KAF4128746.1"/>
    <property type="molecule type" value="Genomic_DNA"/>
</dbReference>
<organism evidence="1 2">
    <name type="scientific">Phytophthora infestans</name>
    <name type="common">Potato late blight agent</name>
    <name type="synonym">Botrytis infestans</name>
    <dbReference type="NCBI Taxonomy" id="4787"/>
    <lineage>
        <taxon>Eukaryota</taxon>
        <taxon>Sar</taxon>
        <taxon>Stramenopiles</taxon>
        <taxon>Oomycota</taxon>
        <taxon>Peronosporomycetes</taxon>
        <taxon>Peronosporales</taxon>
        <taxon>Peronosporaceae</taxon>
        <taxon>Phytophthora</taxon>
    </lineage>
</organism>
<reference evidence="1" key="1">
    <citation type="submission" date="2020-03" db="EMBL/GenBank/DDBJ databases">
        <title>Hybrid Assembly of Korean Phytophthora infestans isolates.</title>
        <authorList>
            <person name="Prokchorchik M."/>
            <person name="Lee Y."/>
            <person name="Seo J."/>
            <person name="Cho J.-H."/>
            <person name="Park Y.-E."/>
            <person name="Jang D.-C."/>
            <person name="Im J.-S."/>
            <person name="Choi J.-G."/>
            <person name="Park H.-J."/>
            <person name="Lee G.-B."/>
            <person name="Lee Y.-G."/>
            <person name="Hong S.-Y."/>
            <person name="Cho K."/>
            <person name="Sohn K.H."/>
        </authorList>
    </citation>
    <scope>NUCLEOTIDE SEQUENCE</scope>
    <source>
        <strain evidence="1">KR_2_A2</strain>
    </source>
</reference>
<sequence length="78" mass="8513">MSAKMEGVRGSADELSAALALVLDLRKRRARRLAAGEEKLAESIGAAAAGARRALSFRSIVSRDNMDANRWWRLAQSK</sequence>
<protein>
    <submittedName>
        <fullName evidence="1">Uncharacterized protein</fullName>
    </submittedName>
</protein>
<accession>A0A8S9TIK5</accession>
<comment type="caution">
    <text evidence="1">The sequence shown here is derived from an EMBL/GenBank/DDBJ whole genome shotgun (WGS) entry which is preliminary data.</text>
</comment>
<gene>
    <name evidence="1" type="ORF">GN958_ATG22052</name>
</gene>
<evidence type="ECO:0000313" key="2">
    <source>
        <dbReference type="Proteomes" id="UP000704712"/>
    </source>
</evidence>
<evidence type="ECO:0000313" key="1">
    <source>
        <dbReference type="EMBL" id="KAF4128746.1"/>
    </source>
</evidence>
<name>A0A8S9TIK5_PHYIN</name>
<proteinExistence type="predicted"/>
<dbReference type="AlphaFoldDB" id="A0A8S9TIK5"/>